<dbReference type="Proteomes" id="UP000396862">
    <property type="component" value="Unassembled WGS sequence"/>
</dbReference>
<dbReference type="EMBL" id="PYGC01000003">
    <property type="protein sequence ID" value="PSK83689.1"/>
    <property type="molecule type" value="Genomic_DNA"/>
</dbReference>
<organism evidence="2 3">
    <name type="scientific">Prolixibacter denitrificans</name>
    <dbReference type="NCBI Taxonomy" id="1541063"/>
    <lineage>
        <taxon>Bacteria</taxon>
        <taxon>Pseudomonadati</taxon>
        <taxon>Bacteroidota</taxon>
        <taxon>Bacteroidia</taxon>
        <taxon>Marinilabiliales</taxon>
        <taxon>Prolixibacteraceae</taxon>
        <taxon>Prolixibacter</taxon>
    </lineage>
</organism>
<keyword evidence="4" id="KW-1185">Reference proteome</keyword>
<evidence type="ECO:0000313" key="4">
    <source>
        <dbReference type="Proteomes" id="UP000396862"/>
    </source>
</evidence>
<dbReference type="Proteomes" id="UP000240621">
    <property type="component" value="Unassembled WGS sequence"/>
</dbReference>
<dbReference type="EMBL" id="BLAU01000001">
    <property type="protein sequence ID" value="GET23234.1"/>
    <property type="molecule type" value="Genomic_DNA"/>
</dbReference>
<gene>
    <name evidence="2" type="ORF">CLV93_103104</name>
    <name evidence="1" type="ORF">JCM18694_34800</name>
</gene>
<sequence length="340" mass="38852">MKSILHLGWKRRFGLLLAVVVLSTGALFGQREKQSKLKVKDWYYYPLSYLSKPDIVSPAVFKDGTEAILVMKKDSTYGIVRVTVENGTPLLYSNQIKWMMGKGQQLGVDQGDFPALAKNGLHDEAELEGKDRITGFPVEIIDVIGRPNGFSYAGFMAKDENILSVLKGDNQTVRAMGLTHPQMAKPLFHVWNLVLKEVELGHWRRFYDNISVIFYNGHQLSFKGERSKGWQVSIFQDEIQGSFDFTVSRPLTPEEKTFLDEHYSQLSTAQRKELEAKLTSLHFSEMAPYYIMRYGFYEGHTAYRTDPVAIAFIFGLKTLPELDTAFNHNLFDVLTKHFTK</sequence>
<dbReference type="RefSeq" id="WP_106541532.1">
    <property type="nucleotide sequence ID" value="NZ_BLAU01000001.1"/>
</dbReference>
<dbReference type="OrthoDB" id="1123029at2"/>
<protein>
    <submittedName>
        <fullName evidence="2">Uncharacterized protein</fullName>
    </submittedName>
</protein>
<reference evidence="2 3" key="1">
    <citation type="submission" date="2018-03" db="EMBL/GenBank/DDBJ databases">
        <title>Genomic Encyclopedia of Archaeal and Bacterial Type Strains, Phase II (KMG-II): from individual species to whole genera.</title>
        <authorList>
            <person name="Goeker M."/>
        </authorList>
    </citation>
    <scope>NUCLEOTIDE SEQUENCE [LARGE SCALE GENOMIC DNA]</scope>
    <source>
        <strain evidence="2 3">DSM 27267</strain>
    </source>
</reference>
<proteinExistence type="predicted"/>
<evidence type="ECO:0000313" key="3">
    <source>
        <dbReference type="Proteomes" id="UP000240621"/>
    </source>
</evidence>
<evidence type="ECO:0000313" key="1">
    <source>
        <dbReference type="EMBL" id="GET23234.1"/>
    </source>
</evidence>
<evidence type="ECO:0000313" key="2">
    <source>
        <dbReference type="EMBL" id="PSK83689.1"/>
    </source>
</evidence>
<dbReference type="AlphaFoldDB" id="A0A2P8CFL8"/>
<accession>A0A2P8CFL8</accession>
<comment type="caution">
    <text evidence="2">The sequence shown here is derived from an EMBL/GenBank/DDBJ whole genome shotgun (WGS) entry which is preliminary data.</text>
</comment>
<name>A0A2P8CFL8_9BACT</name>
<reference evidence="1 4" key="2">
    <citation type="submission" date="2019-10" db="EMBL/GenBank/DDBJ databases">
        <title>Prolixibacter strains distinguished by the presence of nitrate reductase genes were adept at nitrate-dependent anaerobic corrosion of metallic iron and carbon steel.</title>
        <authorList>
            <person name="Iino T."/>
            <person name="Shono N."/>
            <person name="Ito K."/>
            <person name="Nakamura R."/>
            <person name="Sueoka K."/>
            <person name="Harayama S."/>
            <person name="Ohkuma M."/>
        </authorList>
    </citation>
    <scope>NUCLEOTIDE SEQUENCE [LARGE SCALE GENOMIC DNA]</scope>
    <source>
        <strain evidence="1 4">MIC1-1</strain>
    </source>
</reference>